<sequence>MSLLERKTACLCFSFIHLCSKDSFSFCAKWRLRFYYIMLIMHL</sequence>
<evidence type="ECO:0000313" key="1">
    <source>
        <dbReference type="EMBL" id="JAH35539.1"/>
    </source>
</evidence>
<protein>
    <submittedName>
        <fullName evidence="1">Uncharacterized protein</fullName>
    </submittedName>
</protein>
<reference evidence="1" key="1">
    <citation type="submission" date="2014-11" db="EMBL/GenBank/DDBJ databases">
        <authorList>
            <person name="Amaro Gonzalez C."/>
        </authorList>
    </citation>
    <scope>NUCLEOTIDE SEQUENCE</scope>
</reference>
<organism evidence="1">
    <name type="scientific">Anguilla anguilla</name>
    <name type="common">European freshwater eel</name>
    <name type="synonym">Muraena anguilla</name>
    <dbReference type="NCBI Taxonomy" id="7936"/>
    <lineage>
        <taxon>Eukaryota</taxon>
        <taxon>Metazoa</taxon>
        <taxon>Chordata</taxon>
        <taxon>Craniata</taxon>
        <taxon>Vertebrata</taxon>
        <taxon>Euteleostomi</taxon>
        <taxon>Actinopterygii</taxon>
        <taxon>Neopterygii</taxon>
        <taxon>Teleostei</taxon>
        <taxon>Anguilliformes</taxon>
        <taxon>Anguillidae</taxon>
        <taxon>Anguilla</taxon>
    </lineage>
</organism>
<proteinExistence type="predicted"/>
<reference evidence="1" key="2">
    <citation type="journal article" date="2015" name="Fish Shellfish Immunol.">
        <title>Early steps in the European eel (Anguilla anguilla)-Vibrio vulnificus interaction in the gills: Role of the RtxA13 toxin.</title>
        <authorList>
            <person name="Callol A."/>
            <person name="Pajuelo D."/>
            <person name="Ebbesson L."/>
            <person name="Teles M."/>
            <person name="MacKenzie S."/>
            <person name="Amaro C."/>
        </authorList>
    </citation>
    <scope>NUCLEOTIDE SEQUENCE</scope>
</reference>
<dbReference type="EMBL" id="GBXM01064366">
    <property type="protein sequence ID" value="JAH44211.1"/>
    <property type="molecule type" value="Transcribed_RNA"/>
</dbReference>
<accession>A0A0E9S283</accession>
<name>A0A0E9S283_ANGAN</name>
<dbReference type="EMBL" id="GBXM01073038">
    <property type="protein sequence ID" value="JAH35539.1"/>
    <property type="molecule type" value="Transcribed_RNA"/>
</dbReference>
<dbReference type="AlphaFoldDB" id="A0A0E9S283"/>